<dbReference type="Pfam" id="PF01326">
    <property type="entry name" value="PPDK_N"/>
    <property type="match status" value="1"/>
</dbReference>
<dbReference type="InterPro" id="IPR051549">
    <property type="entry name" value="PEP_Utilizing_Enz"/>
</dbReference>
<sequence>FGGTVTEDLDETSRKESCLSKGSAERLGKLALKIENFYKSSRDIEWGIFKGKIYILQSRPVTNIAPETDHEMKHEFDIPLRCEVEYFTVANVA</sequence>
<dbReference type="GO" id="GO:0016301">
    <property type="term" value="F:kinase activity"/>
    <property type="evidence" value="ECO:0007669"/>
    <property type="project" value="InterPro"/>
</dbReference>
<name>A0A8X6PI58_NEPPI</name>
<evidence type="ECO:0000313" key="4">
    <source>
        <dbReference type="Proteomes" id="UP000887013"/>
    </source>
</evidence>
<dbReference type="PANTHER" id="PTHR43615:SF1">
    <property type="entry name" value="PPDK_N DOMAIN-CONTAINING PROTEIN"/>
    <property type="match status" value="1"/>
</dbReference>
<dbReference type="EMBL" id="BMAW01115853">
    <property type="protein sequence ID" value="GFT67930.1"/>
    <property type="molecule type" value="Genomic_DNA"/>
</dbReference>
<comment type="caution">
    <text evidence="3">The sequence shown here is derived from an EMBL/GenBank/DDBJ whole genome shotgun (WGS) entry which is preliminary data.</text>
</comment>
<proteinExistence type="inferred from homology"/>
<evidence type="ECO:0000313" key="3">
    <source>
        <dbReference type="EMBL" id="GFT67930.1"/>
    </source>
</evidence>
<feature type="domain" description="Pyruvate phosphate dikinase AMP/ATP-binding" evidence="2">
    <location>
        <begin position="4"/>
        <end position="75"/>
    </location>
</feature>
<gene>
    <name evidence="3" type="primary">ppsA_4</name>
    <name evidence="3" type="ORF">NPIL_520861</name>
</gene>
<dbReference type="InterPro" id="IPR002192">
    <property type="entry name" value="PPDK_AMP/ATP-bd"/>
</dbReference>
<dbReference type="Gene3D" id="3.30.470.20">
    <property type="entry name" value="ATP-grasp fold, B domain"/>
    <property type="match status" value="1"/>
</dbReference>
<keyword evidence="4" id="KW-1185">Reference proteome</keyword>
<protein>
    <submittedName>
        <fullName evidence="3">Putative phosphoenolpyruvate synthase</fullName>
    </submittedName>
</protein>
<feature type="non-terminal residue" evidence="3">
    <location>
        <position position="1"/>
    </location>
</feature>
<dbReference type="GO" id="GO:0005524">
    <property type="term" value="F:ATP binding"/>
    <property type="evidence" value="ECO:0007669"/>
    <property type="project" value="InterPro"/>
</dbReference>
<dbReference type="PANTHER" id="PTHR43615">
    <property type="entry name" value="PHOSPHOENOLPYRUVATE SYNTHASE-RELATED"/>
    <property type="match status" value="1"/>
</dbReference>
<accession>A0A8X6PI58</accession>
<organism evidence="3 4">
    <name type="scientific">Nephila pilipes</name>
    <name type="common">Giant wood spider</name>
    <name type="synonym">Nephila maculata</name>
    <dbReference type="NCBI Taxonomy" id="299642"/>
    <lineage>
        <taxon>Eukaryota</taxon>
        <taxon>Metazoa</taxon>
        <taxon>Ecdysozoa</taxon>
        <taxon>Arthropoda</taxon>
        <taxon>Chelicerata</taxon>
        <taxon>Arachnida</taxon>
        <taxon>Araneae</taxon>
        <taxon>Araneomorphae</taxon>
        <taxon>Entelegynae</taxon>
        <taxon>Araneoidea</taxon>
        <taxon>Nephilidae</taxon>
        <taxon>Nephila</taxon>
    </lineage>
</organism>
<evidence type="ECO:0000259" key="2">
    <source>
        <dbReference type="Pfam" id="PF01326"/>
    </source>
</evidence>
<comment type="similarity">
    <text evidence="1">Belongs to the PEP-utilizing enzyme family.</text>
</comment>
<dbReference type="OrthoDB" id="6464379at2759"/>
<dbReference type="AlphaFoldDB" id="A0A8X6PI58"/>
<dbReference type="Proteomes" id="UP000887013">
    <property type="component" value="Unassembled WGS sequence"/>
</dbReference>
<dbReference type="SUPFAM" id="SSF56059">
    <property type="entry name" value="Glutathione synthetase ATP-binding domain-like"/>
    <property type="match status" value="1"/>
</dbReference>
<evidence type="ECO:0000256" key="1">
    <source>
        <dbReference type="ARBA" id="ARBA00007837"/>
    </source>
</evidence>
<reference evidence="3" key="1">
    <citation type="submission" date="2020-08" db="EMBL/GenBank/DDBJ databases">
        <title>Multicomponent nature underlies the extraordinary mechanical properties of spider dragline silk.</title>
        <authorList>
            <person name="Kono N."/>
            <person name="Nakamura H."/>
            <person name="Mori M."/>
            <person name="Yoshida Y."/>
            <person name="Ohtoshi R."/>
            <person name="Malay A.D."/>
            <person name="Moran D.A.P."/>
            <person name="Tomita M."/>
            <person name="Numata K."/>
            <person name="Arakawa K."/>
        </authorList>
    </citation>
    <scope>NUCLEOTIDE SEQUENCE</scope>
</reference>